<feature type="transmembrane region" description="Helical" evidence="1">
    <location>
        <begin position="253"/>
        <end position="275"/>
    </location>
</feature>
<reference evidence="2 3" key="1">
    <citation type="journal article" date="2017" name="Environ. Microbiol.">
        <title>Decay of the glycolytic pathway and adaptation to intranuclear parasitism within Enterocytozoonidae microsporidia.</title>
        <authorList>
            <person name="Wiredu Boakye D."/>
            <person name="Jaroenlak P."/>
            <person name="Prachumwat A."/>
            <person name="Williams T.A."/>
            <person name="Bateman K.S."/>
            <person name="Itsathitphaisarn O."/>
            <person name="Sritunyalucksana K."/>
            <person name="Paszkiewicz K.H."/>
            <person name="Moore K.A."/>
            <person name="Stentiford G.D."/>
            <person name="Williams B.A."/>
        </authorList>
    </citation>
    <scope>NUCLEOTIDE SEQUENCE [LARGE SCALE GENOMIC DNA]</scope>
    <source>
        <strain evidence="2 3">GB1</strain>
    </source>
</reference>
<keyword evidence="1" id="KW-0472">Membrane</keyword>
<keyword evidence="3" id="KW-1185">Reference proteome</keyword>
<dbReference type="Proteomes" id="UP000192639">
    <property type="component" value="Unassembled WGS sequence"/>
</dbReference>
<evidence type="ECO:0000313" key="3">
    <source>
        <dbReference type="Proteomes" id="UP000192639"/>
    </source>
</evidence>
<comment type="caution">
    <text evidence="2">The sequence shown here is derived from an EMBL/GenBank/DDBJ whole genome shotgun (WGS) entry which is preliminary data.</text>
</comment>
<gene>
    <name evidence="2" type="ORF">ECANGB1_1035</name>
</gene>
<evidence type="ECO:0000256" key="1">
    <source>
        <dbReference type="SAM" id="Phobius"/>
    </source>
</evidence>
<protein>
    <submittedName>
        <fullName evidence="2">Uncharacterized protein</fullName>
    </submittedName>
</protein>
<evidence type="ECO:0000313" key="2">
    <source>
        <dbReference type="EMBL" id="ORD94212.1"/>
    </source>
</evidence>
<accession>A0A1Y1S6Y1</accession>
<name>A0A1Y1S6Y1_9MICR</name>
<dbReference type="VEuPathDB" id="MicrosporidiaDB:ECANGB1_1035"/>
<keyword evidence="1" id="KW-1133">Transmembrane helix</keyword>
<keyword evidence="1" id="KW-0812">Transmembrane</keyword>
<dbReference type="AlphaFoldDB" id="A0A1Y1S6Y1"/>
<dbReference type="EMBL" id="LWDP01000029">
    <property type="protein sequence ID" value="ORD94212.1"/>
    <property type="molecule type" value="Genomic_DNA"/>
</dbReference>
<sequence length="297" mass="34483">MAHECYIAYGTSLDSIPDNIKIDRNFNNGFSFCIDKKEPDIFEQLKGQIIEQDQEVRIVQYNSKVDTKKYLYKLKIAGDLIYNNILFDNIIARSIYYFIHPLRKIKLDKKIKILTVSNQHKIQEGFYNQIADNIKVERVKTEKKMRLSELLTILDDLDYTNYDIFNIDLKMEYNSTILEQKLNKIADETFVVSNLHKNARQLEPFGTFYMSYSIALYLQTTPKETLKTILPDLIKESTAKNGPFKIQSSPSSYYTRATSTFLISGIGGFVLLNVFMLNSFLRKKEQTEADEGVFTSI</sequence>
<organism evidence="2 3">
    <name type="scientific">Enterospora canceri</name>
    <dbReference type="NCBI Taxonomy" id="1081671"/>
    <lineage>
        <taxon>Eukaryota</taxon>
        <taxon>Fungi</taxon>
        <taxon>Fungi incertae sedis</taxon>
        <taxon>Microsporidia</taxon>
        <taxon>Enterocytozoonidae</taxon>
        <taxon>Enterospora</taxon>
    </lineage>
</organism>
<proteinExistence type="predicted"/>